<dbReference type="PROSITE" id="PS00455">
    <property type="entry name" value="AMP_BINDING"/>
    <property type="match status" value="1"/>
</dbReference>
<dbReference type="Gene3D" id="3.40.50.12780">
    <property type="entry name" value="N-terminal domain of ligase-like"/>
    <property type="match status" value="1"/>
</dbReference>
<dbReference type="KEGG" id="hdo:MUK72_10395"/>
<proteinExistence type="predicted"/>
<dbReference type="InterPro" id="IPR000873">
    <property type="entry name" value="AMP-dep_synth/lig_dom"/>
</dbReference>
<dbReference type="Pfam" id="PF23562">
    <property type="entry name" value="AMP-binding_C_3"/>
    <property type="match status" value="1"/>
</dbReference>
<evidence type="ECO:0000313" key="5">
    <source>
        <dbReference type="EMBL" id="UOO94376.1"/>
    </source>
</evidence>
<reference evidence="4" key="1">
    <citation type="journal article" date="2014" name="Int. J. Syst. Evol. Microbiol.">
        <title>Complete genome sequence of Corynebacterium casei LMG S-19264T (=DSM 44701T), isolated from a smear-ripened cheese.</title>
        <authorList>
            <consortium name="US DOE Joint Genome Institute (JGI-PGF)"/>
            <person name="Walter F."/>
            <person name="Albersmeier A."/>
            <person name="Kalinowski J."/>
            <person name="Ruckert C."/>
        </authorList>
    </citation>
    <scope>NUCLEOTIDE SEQUENCE</scope>
    <source>
        <strain evidence="4">JCM 12289</strain>
    </source>
</reference>
<organism evidence="4 7">
    <name type="scientific">Halococcus dombrowskii</name>
    <dbReference type="NCBI Taxonomy" id="179637"/>
    <lineage>
        <taxon>Archaea</taxon>
        <taxon>Methanobacteriati</taxon>
        <taxon>Methanobacteriota</taxon>
        <taxon>Stenosarchaea group</taxon>
        <taxon>Halobacteria</taxon>
        <taxon>Halobacteriales</taxon>
        <taxon>Halococcaceae</taxon>
        <taxon>Halococcus</taxon>
    </lineage>
</organism>
<evidence type="ECO:0000313" key="4">
    <source>
        <dbReference type="EMBL" id="GAA0450014.1"/>
    </source>
</evidence>
<keyword evidence="6" id="KW-1185">Reference proteome</keyword>
<dbReference type="Proteomes" id="UP000830542">
    <property type="component" value="Chromosome"/>
</dbReference>
<dbReference type="GO" id="GO:0004467">
    <property type="term" value="F:long-chain fatty acid-CoA ligase activity"/>
    <property type="evidence" value="ECO:0007669"/>
    <property type="project" value="TreeGrafter"/>
</dbReference>
<dbReference type="InterPro" id="IPR042099">
    <property type="entry name" value="ANL_N_sf"/>
</dbReference>
<evidence type="ECO:0000259" key="3">
    <source>
        <dbReference type="Pfam" id="PF00501"/>
    </source>
</evidence>
<dbReference type="AlphaFoldDB" id="A0AAV3SBS2"/>
<dbReference type="PANTHER" id="PTHR43272:SF33">
    <property type="entry name" value="AMP-BINDING DOMAIN-CONTAINING PROTEIN-RELATED"/>
    <property type="match status" value="1"/>
</dbReference>
<keyword evidence="1" id="KW-0547">Nucleotide-binding</keyword>
<dbReference type="GeneID" id="71762261"/>
<dbReference type="GO" id="GO:0016020">
    <property type="term" value="C:membrane"/>
    <property type="evidence" value="ECO:0007669"/>
    <property type="project" value="TreeGrafter"/>
</dbReference>
<dbReference type="Proteomes" id="UP001500962">
    <property type="component" value="Unassembled WGS sequence"/>
</dbReference>
<gene>
    <name evidence="4" type="ORF">GCM10008985_01920</name>
    <name evidence="5" type="ORF">MUK72_10395</name>
</gene>
<keyword evidence="2" id="KW-0067">ATP-binding</keyword>
<dbReference type="EMBL" id="BAAADN010000002">
    <property type="protein sequence ID" value="GAA0450014.1"/>
    <property type="molecule type" value="Genomic_DNA"/>
</dbReference>
<evidence type="ECO:0000313" key="6">
    <source>
        <dbReference type="Proteomes" id="UP000830542"/>
    </source>
</evidence>
<name>A0AAV3SBS2_HALDO</name>
<reference evidence="4" key="3">
    <citation type="submission" date="2023-12" db="EMBL/GenBank/DDBJ databases">
        <authorList>
            <person name="Sun Q."/>
            <person name="Inoue M."/>
        </authorList>
    </citation>
    <scope>NUCLEOTIDE SEQUENCE</scope>
    <source>
        <strain evidence="4">JCM 12289</strain>
    </source>
</reference>
<dbReference type="CDD" id="cd05907">
    <property type="entry name" value="VL_LC_FACS_like"/>
    <property type="match status" value="1"/>
</dbReference>
<dbReference type="SUPFAM" id="SSF56801">
    <property type="entry name" value="Acetyl-CoA synthetase-like"/>
    <property type="match status" value="1"/>
</dbReference>
<protein>
    <submittedName>
        <fullName evidence="4">Long-chain fatty acid--CoA ligase</fullName>
    </submittedName>
</protein>
<dbReference type="InterPro" id="IPR020845">
    <property type="entry name" value="AMP-binding_CS"/>
</dbReference>
<keyword evidence="4" id="KW-0436">Ligase</keyword>
<evidence type="ECO:0000256" key="1">
    <source>
        <dbReference type="ARBA" id="ARBA00022741"/>
    </source>
</evidence>
<evidence type="ECO:0000313" key="7">
    <source>
        <dbReference type="Proteomes" id="UP001500962"/>
    </source>
</evidence>
<dbReference type="PANTHER" id="PTHR43272">
    <property type="entry name" value="LONG-CHAIN-FATTY-ACID--COA LIGASE"/>
    <property type="match status" value="1"/>
</dbReference>
<accession>A0AAV3SBS2</accession>
<dbReference type="GO" id="GO:0005524">
    <property type="term" value="F:ATP binding"/>
    <property type="evidence" value="ECO:0007669"/>
    <property type="project" value="UniProtKB-KW"/>
</dbReference>
<reference evidence="5" key="2">
    <citation type="submission" date="2022-04" db="EMBL/GenBank/DDBJ databases">
        <title>Sequencing and genomic assembly of Halococcus dombrowskii.</title>
        <authorList>
            <person name="Lim S.W."/>
            <person name="MacLea K.S."/>
        </authorList>
    </citation>
    <scope>NUCLEOTIDE SEQUENCE</scope>
    <source>
        <strain evidence="5">H4</strain>
    </source>
</reference>
<feature type="domain" description="AMP-dependent synthetase/ligase" evidence="3">
    <location>
        <begin position="27"/>
        <end position="472"/>
    </location>
</feature>
<dbReference type="RefSeq" id="WP_244699960.1">
    <property type="nucleotide sequence ID" value="NZ_BAAADN010000002.1"/>
</dbReference>
<evidence type="ECO:0000256" key="2">
    <source>
        <dbReference type="ARBA" id="ARBA00022840"/>
    </source>
</evidence>
<sequence length="653" mass="72636">MTDGDWRAAERDHTDEVIGTDTIPRLFERSATRNADRPAQRYKGGVHERSLAGTVIRRADAGEYVTLSYEELQSIVRSLAAGFRDLGVESDDRIGIFSASRMEWAQADFALLAAGAVVTTIYKESSPRQVEYLLDDPGATGVIVDDRDRLERVLDVEDALDLEFVVVLDDVSTDRDDVFTLADIYERGEQAFDRAAYERWLSERTSDDLASLIYTSGTTGKPKGVRMTHRNFRANINQLRKRFGDRPDKASDLPSVGRETVALSFLPLAHVFERLAGHFFLFASGATVAYAESADTVAEDIQTVQPTTATSVPRIYERIFDSMREDADSAIKRRVFDRAVAAAKRTSRQDDPGRTLRVERALADRLVYSTVKEAMGGNIEFFISGGGSLSPELARLFDGMGLPIYEGYGLTEAAPVVSVNPPEAPKPGTLGPALTGVETKLDASVLPADQYDRDGTVGELLVRGPNVTDGYWENPEETDAAFEDDGWLRTGDIVERDGDGYFVYHERLKQLLVLTTGKNVAPGPIEDSFATSERVEQAMVLGDDEKFVSALVVPNFEGLRAWAARKNIELPSERAALCRDENAREWVDAHVENVNEELEPHEQIKRFELVPTAWTPENDLLTPSLKKKRRNIRDRFADQIDRIYATKQPAADD</sequence>
<dbReference type="Pfam" id="PF00501">
    <property type="entry name" value="AMP-binding"/>
    <property type="match status" value="1"/>
</dbReference>
<dbReference type="EMBL" id="CP095005">
    <property type="protein sequence ID" value="UOO94376.1"/>
    <property type="molecule type" value="Genomic_DNA"/>
</dbReference>